<evidence type="ECO:0000313" key="3">
    <source>
        <dbReference type="EMBL" id="MET4757086.1"/>
    </source>
</evidence>
<proteinExistence type="predicted"/>
<feature type="signal peptide" evidence="1">
    <location>
        <begin position="1"/>
        <end position="31"/>
    </location>
</feature>
<dbReference type="Gene3D" id="2.40.128.130">
    <property type="entry name" value="Autotransporter beta-domain"/>
    <property type="match status" value="1"/>
</dbReference>
<dbReference type="Proteomes" id="UP001549366">
    <property type="component" value="Unassembled WGS sequence"/>
</dbReference>
<evidence type="ECO:0000259" key="2">
    <source>
        <dbReference type="PROSITE" id="PS51208"/>
    </source>
</evidence>
<dbReference type="RefSeq" id="WP_354007263.1">
    <property type="nucleotide sequence ID" value="NZ_JBEWTA010000001.1"/>
</dbReference>
<name>A0ABV2SH21_9GAMM</name>
<dbReference type="EMBL" id="JBEWTB010000002">
    <property type="protein sequence ID" value="MET4757086.1"/>
    <property type="molecule type" value="Genomic_DNA"/>
</dbReference>
<feature type="domain" description="Autotransporter" evidence="2">
    <location>
        <begin position="733"/>
        <end position="1006"/>
    </location>
</feature>
<accession>A0ABV2SH21</accession>
<organism evidence="3 4">
    <name type="scientific">Endozoicomonas lisbonensis</name>
    <dbReference type="NCBI Taxonomy" id="3120522"/>
    <lineage>
        <taxon>Bacteria</taxon>
        <taxon>Pseudomonadati</taxon>
        <taxon>Pseudomonadota</taxon>
        <taxon>Gammaproteobacteria</taxon>
        <taxon>Oceanospirillales</taxon>
        <taxon>Endozoicomonadaceae</taxon>
        <taxon>Endozoicomonas</taxon>
    </lineage>
</organism>
<reference evidence="3 4" key="1">
    <citation type="submission" date="2024-06" db="EMBL/GenBank/DDBJ databases">
        <title>Genomic Encyclopedia of Type Strains, Phase V (KMG-V): Genome sequencing to study the core and pangenomes of soil and plant-associated prokaryotes.</title>
        <authorList>
            <person name="Whitman W."/>
        </authorList>
    </citation>
    <scope>NUCLEOTIDE SEQUENCE [LARGE SCALE GENOMIC DNA]</scope>
    <source>
        <strain evidence="3 4">NE40</strain>
    </source>
</reference>
<evidence type="ECO:0000256" key="1">
    <source>
        <dbReference type="SAM" id="SignalP"/>
    </source>
</evidence>
<sequence length="1006" mass="106197">MSKGMIVQAKGLVCTALSTVFFLTATQSVMAVTLGTGDDPYKLTVDSSSVITIDGSWSASKGDAMITINAKSAGIRIKQGGSIDNQSSPPAEAIYVSNSGTLAGTLTNEGAIQDGVFISGRLAGTLTNEGAIQGGVFISGRSTHQTGKAYYSQGNTGNWASLRGSYTVLNGGVTEAMNDHAVFLDDHSYIDSIEVGSGSTLKTTGDGTAAVYVNQNAEIGGSRSGKSESDSVFTIEGTLSSSRGQAINIAGSATGKLHVSSTGTLSGKGGGMPDGAALLVTGTYTGNYENKGDIKGGIFISGTHNPTSGMAYEALGTVNDPATLSGGYATFAGGVSRSNDDHAVYLNDHSMTDFVVATGENPAGGKSAIEAMASGKSAIYVANGAQLGGLAGRTEKDAAIIAKDGGTIKAMGDSDSGVITVKGDLIGKVYVDNGFITASSPGNVSLDFTTSNKPMLFEQVGNNSKTTGTILASAQHQSDWVAFRGGSFEGETIQNVDHLVVSTITKGVAMSGNFTLPAQITVELVKQEKLDERGNVVEENGIPVYEFNGNALMTVSGRLDALGTGSNIQFKPASTTEYNLVKSGVTLTVVDPNSIDGAVAGRVTVDSGSFLVEATEIYSDINGDKKLQVQLKSRDANDVKQLVMKSGTSPRASEVFSKAVDVISADTYADATKGNKVFARLNATDYDVKQLAGQIQPRVSGEVQKASQAVANTAHNIVFNRIHGLRRGISYGDQFSDGALWGQMLYNSGKQDDVDGEPGFESQTWGITLGADAELEPAIRTGLAVSLVRSTVDGNETSNNKNYGYLATWYNSWNGRGYFLDTMLSMGSSANDMTKVVDGYRVKADFTVDQWGARVIGGNSWRIGSWTISPQAEFNYGLIRAQDYEEKGDSGFEQKIQSKDYNTWELGGGMKFNGDFWFRSSVIKPELAFMGYYDFGTDGMIVKSTYLAGGDSFIVTGPDRDKLRLHMGLGLGLQLTNSWAFHTGYNVNWKKNYRSHSFSAKARYEF</sequence>
<dbReference type="PROSITE" id="PS51208">
    <property type="entry name" value="AUTOTRANSPORTER"/>
    <property type="match status" value="1"/>
</dbReference>
<comment type="caution">
    <text evidence="3">The sequence shown here is derived from an EMBL/GenBank/DDBJ whole genome shotgun (WGS) entry which is preliminary data.</text>
</comment>
<dbReference type="Pfam" id="PF03797">
    <property type="entry name" value="Autotransporter"/>
    <property type="match status" value="1"/>
</dbReference>
<evidence type="ECO:0000313" key="4">
    <source>
        <dbReference type="Proteomes" id="UP001549366"/>
    </source>
</evidence>
<dbReference type="InterPro" id="IPR005546">
    <property type="entry name" value="Autotransporte_beta"/>
</dbReference>
<dbReference type="SUPFAM" id="SSF103515">
    <property type="entry name" value="Autotransporter"/>
    <property type="match status" value="1"/>
</dbReference>
<feature type="chain" id="PRO_5045257940" evidence="1">
    <location>
        <begin position="32"/>
        <end position="1006"/>
    </location>
</feature>
<dbReference type="SMART" id="SM00869">
    <property type="entry name" value="Autotransporter"/>
    <property type="match status" value="1"/>
</dbReference>
<keyword evidence="1" id="KW-0732">Signal</keyword>
<keyword evidence="4" id="KW-1185">Reference proteome</keyword>
<protein>
    <submittedName>
        <fullName evidence="3">Uncharacterized protein with beta-barrel porin domain</fullName>
    </submittedName>
</protein>
<gene>
    <name evidence="3" type="ORF">V5J35_002278</name>
</gene>
<dbReference type="InterPro" id="IPR036709">
    <property type="entry name" value="Autotransporte_beta_dom_sf"/>
</dbReference>